<dbReference type="AlphaFoldDB" id="A0A401FZK9"/>
<evidence type="ECO:0000256" key="1">
    <source>
        <dbReference type="SAM" id="Phobius"/>
    </source>
</evidence>
<keyword evidence="1" id="KW-0472">Membrane</keyword>
<reference evidence="3" key="1">
    <citation type="submission" date="2017-11" db="EMBL/GenBank/DDBJ databases">
        <authorList>
            <person name="Watanabe M."/>
            <person name="Kojima H."/>
        </authorList>
    </citation>
    <scope>NUCLEOTIDE SEQUENCE [LARGE SCALE GENOMIC DNA]</scope>
    <source>
        <strain evidence="3">Tokyo 01</strain>
    </source>
</reference>
<evidence type="ECO:0000313" key="2">
    <source>
        <dbReference type="EMBL" id="GBC62376.1"/>
    </source>
</evidence>
<protein>
    <submittedName>
        <fullName evidence="2">Uncharacterized protein</fullName>
    </submittedName>
</protein>
<dbReference type="Proteomes" id="UP000288096">
    <property type="component" value="Unassembled WGS sequence"/>
</dbReference>
<proteinExistence type="predicted"/>
<feature type="transmembrane region" description="Helical" evidence="1">
    <location>
        <begin position="75"/>
        <end position="97"/>
    </location>
</feature>
<feature type="transmembrane region" description="Helical" evidence="1">
    <location>
        <begin position="21"/>
        <end position="39"/>
    </location>
</feature>
<feature type="transmembrane region" description="Helical" evidence="1">
    <location>
        <begin position="109"/>
        <end position="127"/>
    </location>
</feature>
<name>A0A401FZK9_9BACT</name>
<accession>A0A401FZK9</accession>
<dbReference type="EMBL" id="BEXT01000001">
    <property type="protein sequence ID" value="GBC62376.1"/>
    <property type="molecule type" value="Genomic_DNA"/>
</dbReference>
<keyword evidence="3" id="KW-1185">Reference proteome</keyword>
<organism evidence="2 3">
    <name type="scientific">Desulfonema ishimotonii</name>
    <dbReference type="NCBI Taxonomy" id="45657"/>
    <lineage>
        <taxon>Bacteria</taxon>
        <taxon>Pseudomonadati</taxon>
        <taxon>Thermodesulfobacteriota</taxon>
        <taxon>Desulfobacteria</taxon>
        <taxon>Desulfobacterales</taxon>
        <taxon>Desulfococcaceae</taxon>
        <taxon>Desulfonema</taxon>
    </lineage>
</organism>
<sequence>MLKKAHEFIIRQFQVKSRKDILLLPFKVLLACFILMEIYDDLMYLATLNNSIRELFYADRALYFGNIKNNELNRVIIALISYLLKRMILLGLFILMWRIKNYFKRKEKLAFAIFLVLLVQLFIPFAASIPVGHWPNWGLLGIFYWDGPYFGRVTDADTGAPITNAHVFGKWEFEYISSPWTGGTSFADARETITDENGFFILPVARASWLWPLSEMRLDELHVFSPGYDSHPPVMHLEWRNDKLKKEVWRKKLKSLCPEYWQKGSPYIRHHVPDADDYVIFVYRHAFHIRCRLFRSCHIRLNQATSFREKYRAAISSFSIGKFMNYKIRQYRKAKNEEIMRLKKM</sequence>
<gene>
    <name evidence="2" type="ORF">DENIS_3348</name>
</gene>
<keyword evidence="1" id="KW-0812">Transmembrane</keyword>
<reference evidence="3" key="2">
    <citation type="submission" date="2019-01" db="EMBL/GenBank/DDBJ databases">
        <title>Genome sequence of Desulfonema ishimotonii strain Tokyo 01.</title>
        <authorList>
            <person name="Fukui M."/>
        </authorList>
    </citation>
    <scope>NUCLEOTIDE SEQUENCE [LARGE SCALE GENOMIC DNA]</scope>
    <source>
        <strain evidence="3">Tokyo 01</strain>
    </source>
</reference>
<keyword evidence="1" id="KW-1133">Transmembrane helix</keyword>
<evidence type="ECO:0000313" key="3">
    <source>
        <dbReference type="Proteomes" id="UP000288096"/>
    </source>
</evidence>
<dbReference type="OrthoDB" id="5425677at2"/>
<comment type="caution">
    <text evidence="2">The sequence shown here is derived from an EMBL/GenBank/DDBJ whole genome shotgun (WGS) entry which is preliminary data.</text>
</comment>
<dbReference type="RefSeq" id="WP_124329551.1">
    <property type="nucleotide sequence ID" value="NZ_BEXT01000001.1"/>
</dbReference>